<dbReference type="Gene3D" id="1.25.10.10">
    <property type="entry name" value="Leucine-rich Repeat Variant"/>
    <property type="match status" value="1"/>
</dbReference>
<organism evidence="2 3">
    <name type="scientific">Tribonema minus</name>
    <dbReference type="NCBI Taxonomy" id="303371"/>
    <lineage>
        <taxon>Eukaryota</taxon>
        <taxon>Sar</taxon>
        <taxon>Stramenopiles</taxon>
        <taxon>Ochrophyta</taxon>
        <taxon>PX clade</taxon>
        <taxon>Xanthophyceae</taxon>
        <taxon>Tribonematales</taxon>
        <taxon>Tribonemataceae</taxon>
        <taxon>Tribonema</taxon>
    </lineage>
</organism>
<dbReference type="EMBL" id="JAFCMP010000013">
    <property type="protein sequence ID" value="KAG5191881.1"/>
    <property type="molecule type" value="Genomic_DNA"/>
</dbReference>
<reference evidence="2" key="1">
    <citation type="submission" date="2021-02" db="EMBL/GenBank/DDBJ databases">
        <title>First Annotated Genome of the Yellow-green Alga Tribonema minus.</title>
        <authorList>
            <person name="Mahan K.M."/>
        </authorList>
    </citation>
    <scope>NUCLEOTIDE SEQUENCE</scope>
    <source>
        <strain evidence="2">UTEX B ZZ1240</strain>
    </source>
</reference>
<gene>
    <name evidence="2" type="ORF">JKP88DRAFT_294632</name>
</gene>
<dbReference type="PANTHER" id="PTHR22895:SF0">
    <property type="entry name" value="ARMADILLO REPEAT-CONTAINING PROTEIN 6"/>
    <property type="match status" value="1"/>
</dbReference>
<evidence type="ECO:0000256" key="1">
    <source>
        <dbReference type="ARBA" id="ARBA00022737"/>
    </source>
</evidence>
<evidence type="ECO:0000313" key="2">
    <source>
        <dbReference type="EMBL" id="KAG5191881.1"/>
    </source>
</evidence>
<dbReference type="PANTHER" id="PTHR22895">
    <property type="entry name" value="ARMADILLO REPEAT-CONTAINING PROTEIN 6"/>
    <property type="match status" value="1"/>
</dbReference>
<dbReference type="InterPro" id="IPR016024">
    <property type="entry name" value="ARM-type_fold"/>
</dbReference>
<proteinExistence type="predicted"/>
<dbReference type="OrthoDB" id="49336at2759"/>
<sequence length="328" mass="33483">MNHHADKADVQMHGTTALFYLALGSNRNRRALGEGGACEAVMSAVSTFPSDASWQFCAAGAIASLAALPSNVEVLVAGGACTFVLAVLQANPQSAHTTGMALSAAGVLAPQHEIDLTANGACEAVMEALNAHVGHCRIQLQGLSVLVVLAHAREARLKLVAADAGAAALRAMRAFPADPLLQFSAVSTVASLTMDSEAYAAQLAGIGGCALVIAALGTCLRTAEHQQTALLALAVLAASPAASRADAAAACAAAVASLSAYPDDEGVNVAALLALASLARAAHATVLHDCGVRDVVTCATQRYPHSRNIQAFGEQVLQRLPRRSKRAR</sequence>
<comment type="caution">
    <text evidence="2">The sequence shown here is derived from an EMBL/GenBank/DDBJ whole genome shotgun (WGS) entry which is preliminary data.</text>
</comment>
<keyword evidence="3" id="KW-1185">Reference proteome</keyword>
<dbReference type="InterPro" id="IPR011989">
    <property type="entry name" value="ARM-like"/>
</dbReference>
<protein>
    <submittedName>
        <fullName evidence="2">Uncharacterized protein</fullName>
    </submittedName>
</protein>
<evidence type="ECO:0000313" key="3">
    <source>
        <dbReference type="Proteomes" id="UP000664859"/>
    </source>
</evidence>
<dbReference type="AlphaFoldDB" id="A0A835ZFE0"/>
<accession>A0A835ZFE0</accession>
<dbReference type="Proteomes" id="UP000664859">
    <property type="component" value="Unassembled WGS sequence"/>
</dbReference>
<keyword evidence="1" id="KW-0677">Repeat</keyword>
<dbReference type="SUPFAM" id="SSF48371">
    <property type="entry name" value="ARM repeat"/>
    <property type="match status" value="1"/>
</dbReference>
<name>A0A835ZFE0_9STRA</name>